<dbReference type="SMART" id="SM00345">
    <property type="entry name" value="HTH_GNTR"/>
    <property type="match status" value="1"/>
</dbReference>
<dbReference type="PANTHER" id="PTHR46577:SF1">
    <property type="entry name" value="HTH-TYPE TRANSCRIPTIONAL REGULATORY PROTEIN GABR"/>
    <property type="match status" value="1"/>
</dbReference>
<dbReference type="InterPro" id="IPR000524">
    <property type="entry name" value="Tscrpt_reg_HTH_GntR"/>
</dbReference>
<evidence type="ECO:0000256" key="4">
    <source>
        <dbReference type="ARBA" id="ARBA00023163"/>
    </source>
</evidence>
<evidence type="ECO:0000256" key="5">
    <source>
        <dbReference type="SAM" id="MobiDB-lite"/>
    </source>
</evidence>
<organism evidence="7 8">
    <name type="scientific">Candidatus Borkfalkia faecavium</name>
    <dbReference type="NCBI Taxonomy" id="2838508"/>
    <lineage>
        <taxon>Bacteria</taxon>
        <taxon>Bacillati</taxon>
        <taxon>Bacillota</taxon>
        <taxon>Clostridia</taxon>
        <taxon>Christensenellales</taxon>
        <taxon>Christensenellaceae</taxon>
        <taxon>Candidatus Borkfalkia</taxon>
    </lineage>
</organism>
<evidence type="ECO:0000256" key="3">
    <source>
        <dbReference type="ARBA" id="ARBA00023125"/>
    </source>
</evidence>
<feature type="region of interest" description="Disordered" evidence="5">
    <location>
        <begin position="74"/>
        <end position="129"/>
    </location>
</feature>
<proteinExistence type="predicted"/>
<dbReference type="EMBL" id="DXEW01000020">
    <property type="protein sequence ID" value="HIX50387.1"/>
    <property type="molecule type" value="Genomic_DNA"/>
</dbReference>
<dbReference type="AlphaFoldDB" id="A0A9D1W1Z4"/>
<keyword evidence="2" id="KW-0805">Transcription regulation</keyword>
<dbReference type="Pfam" id="PF00392">
    <property type="entry name" value="GntR"/>
    <property type="match status" value="1"/>
</dbReference>
<dbReference type="PROSITE" id="PS50949">
    <property type="entry name" value="HTH_GNTR"/>
    <property type="match status" value="1"/>
</dbReference>
<keyword evidence="4" id="KW-0804">Transcription</keyword>
<keyword evidence="1" id="KW-0663">Pyridoxal phosphate</keyword>
<reference evidence="7" key="1">
    <citation type="journal article" date="2021" name="PeerJ">
        <title>Extensive microbial diversity within the chicken gut microbiome revealed by metagenomics and culture.</title>
        <authorList>
            <person name="Gilroy R."/>
            <person name="Ravi A."/>
            <person name="Getino M."/>
            <person name="Pursley I."/>
            <person name="Horton D.L."/>
            <person name="Alikhan N.F."/>
            <person name="Baker D."/>
            <person name="Gharbi K."/>
            <person name="Hall N."/>
            <person name="Watson M."/>
            <person name="Adriaenssens E.M."/>
            <person name="Foster-Nyarko E."/>
            <person name="Jarju S."/>
            <person name="Secka A."/>
            <person name="Antonio M."/>
            <person name="Oren A."/>
            <person name="Chaudhuri R.R."/>
            <person name="La Ragione R."/>
            <person name="Hildebrand F."/>
            <person name="Pallen M.J."/>
        </authorList>
    </citation>
    <scope>NUCLEOTIDE SEQUENCE</scope>
    <source>
        <strain evidence="7">2189</strain>
    </source>
</reference>
<dbReference type="PANTHER" id="PTHR46577">
    <property type="entry name" value="HTH-TYPE TRANSCRIPTIONAL REGULATORY PROTEIN GABR"/>
    <property type="match status" value="1"/>
</dbReference>
<dbReference type="CDD" id="cd07377">
    <property type="entry name" value="WHTH_GntR"/>
    <property type="match status" value="1"/>
</dbReference>
<dbReference type="InterPro" id="IPR036390">
    <property type="entry name" value="WH_DNA-bd_sf"/>
</dbReference>
<evidence type="ECO:0000256" key="1">
    <source>
        <dbReference type="ARBA" id="ARBA00022898"/>
    </source>
</evidence>
<gene>
    <name evidence="7" type="ORF">H9851_03795</name>
</gene>
<name>A0A9D1W1Z4_9FIRM</name>
<protein>
    <submittedName>
        <fullName evidence="7">GntR family transcriptional regulator</fullName>
    </submittedName>
</protein>
<dbReference type="GO" id="GO:0003677">
    <property type="term" value="F:DNA binding"/>
    <property type="evidence" value="ECO:0007669"/>
    <property type="project" value="UniProtKB-KW"/>
</dbReference>
<feature type="domain" description="HTH gntR-type" evidence="6">
    <location>
        <begin position="9"/>
        <end position="77"/>
    </location>
</feature>
<dbReference type="GO" id="GO:0003700">
    <property type="term" value="F:DNA-binding transcription factor activity"/>
    <property type="evidence" value="ECO:0007669"/>
    <property type="project" value="InterPro"/>
</dbReference>
<evidence type="ECO:0000313" key="7">
    <source>
        <dbReference type="EMBL" id="HIX50387.1"/>
    </source>
</evidence>
<reference evidence="7" key="2">
    <citation type="submission" date="2021-04" db="EMBL/GenBank/DDBJ databases">
        <authorList>
            <person name="Gilroy R."/>
        </authorList>
    </citation>
    <scope>NUCLEOTIDE SEQUENCE</scope>
    <source>
        <strain evidence="7">2189</strain>
    </source>
</reference>
<comment type="caution">
    <text evidence="7">The sequence shown here is derived from an EMBL/GenBank/DDBJ whole genome shotgun (WGS) entry which is preliminary data.</text>
</comment>
<sequence>MEVYLSGKRNIYEEIVETYAKYIRTGALRAGEKLPSCRGLAMQLGINPNTVERAYSELEKRGLIRTLPKKGAFVRAEAEEKPPGGETGSGRTGGVYAEGPPQAEHADGSADTGAAAAQDKKKPAAMQGALAGAERQEALAGAERQEALLRAKEALLRLRQAGVSAAEAHALIKQLFGEAEKGEKR</sequence>
<dbReference type="SUPFAM" id="SSF46785">
    <property type="entry name" value="Winged helix' DNA-binding domain"/>
    <property type="match status" value="1"/>
</dbReference>
<dbReference type="Gene3D" id="1.10.10.10">
    <property type="entry name" value="Winged helix-like DNA-binding domain superfamily/Winged helix DNA-binding domain"/>
    <property type="match status" value="1"/>
</dbReference>
<evidence type="ECO:0000259" key="6">
    <source>
        <dbReference type="PROSITE" id="PS50949"/>
    </source>
</evidence>
<dbReference type="InterPro" id="IPR051446">
    <property type="entry name" value="HTH_trans_reg/aminotransferase"/>
</dbReference>
<dbReference type="InterPro" id="IPR036388">
    <property type="entry name" value="WH-like_DNA-bd_sf"/>
</dbReference>
<evidence type="ECO:0000256" key="2">
    <source>
        <dbReference type="ARBA" id="ARBA00023015"/>
    </source>
</evidence>
<evidence type="ECO:0000313" key="8">
    <source>
        <dbReference type="Proteomes" id="UP000886847"/>
    </source>
</evidence>
<accession>A0A9D1W1Z4</accession>
<keyword evidence="3" id="KW-0238">DNA-binding</keyword>
<dbReference type="Proteomes" id="UP000886847">
    <property type="component" value="Unassembled WGS sequence"/>
</dbReference>